<evidence type="ECO:0008006" key="3">
    <source>
        <dbReference type="Google" id="ProtNLM"/>
    </source>
</evidence>
<name>A0A1G2I296_9BACT</name>
<organism evidence="1 2">
    <name type="scientific">Candidatus Staskawiczbacteria bacterium RIFCSPHIGHO2_02_FULL_34_9</name>
    <dbReference type="NCBI Taxonomy" id="1802206"/>
    <lineage>
        <taxon>Bacteria</taxon>
        <taxon>Candidatus Staskawicziibacteriota</taxon>
    </lineage>
</organism>
<protein>
    <recommendedName>
        <fullName evidence="3">Homing endonuclease LAGLIDADG domain-containing protein</fullName>
    </recommendedName>
</protein>
<sequence>MKTEGSQNNKLDIYERLSQNPAIYIRIEPFFVAGIKKLIITKYGTLKKFNKEVLKINYPNVKHDFRLAKYHSFIRWISIIDSFGINREELYKNTKGFRINGSHGRNIVMIPRILEIDEKFTEGYALYIAEGDTGLSGKKIPRKLRFTNSNLDVIKFFINWLKWYFPKNYFYINIILPESFMQKDIPKNIVRKLGVKTKQIKIKKEYYNKIIKYKICCDSAIIIDLVLSLDGYIKNLCKRNKLFAVGYIKGIMAGEGTVYFNRSRYVRIEMKNEIEIKYVYSLLKILKYKCNLSLRKERLNMWSIFIGAKQLEKFYKEIGFGSQLNRQNILKLAVNKKLRVNQYI</sequence>
<accession>A0A1G2I296</accession>
<evidence type="ECO:0000313" key="1">
    <source>
        <dbReference type="EMBL" id="OGZ68883.1"/>
    </source>
</evidence>
<reference evidence="1 2" key="1">
    <citation type="journal article" date="2016" name="Nat. Commun.">
        <title>Thousands of microbial genomes shed light on interconnected biogeochemical processes in an aquifer system.</title>
        <authorList>
            <person name="Anantharaman K."/>
            <person name="Brown C.T."/>
            <person name="Hug L.A."/>
            <person name="Sharon I."/>
            <person name="Castelle C.J."/>
            <person name="Probst A.J."/>
            <person name="Thomas B.C."/>
            <person name="Singh A."/>
            <person name="Wilkins M.J."/>
            <person name="Karaoz U."/>
            <person name="Brodie E.L."/>
            <person name="Williams K.H."/>
            <person name="Hubbard S.S."/>
            <person name="Banfield J.F."/>
        </authorList>
    </citation>
    <scope>NUCLEOTIDE SEQUENCE [LARGE SCALE GENOMIC DNA]</scope>
</reference>
<gene>
    <name evidence="1" type="ORF">A3D35_03365</name>
</gene>
<dbReference type="STRING" id="1802206.A3D35_03365"/>
<dbReference type="InterPro" id="IPR027434">
    <property type="entry name" value="Homing_endonucl"/>
</dbReference>
<comment type="caution">
    <text evidence="1">The sequence shown here is derived from an EMBL/GenBank/DDBJ whole genome shotgun (WGS) entry which is preliminary data.</text>
</comment>
<dbReference type="Proteomes" id="UP000176421">
    <property type="component" value="Unassembled WGS sequence"/>
</dbReference>
<evidence type="ECO:0000313" key="2">
    <source>
        <dbReference type="Proteomes" id="UP000176421"/>
    </source>
</evidence>
<proteinExistence type="predicted"/>
<dbReference type="SUPFAM" id="SSF55608">
    <property type="entry name" value="Homing endonucleases"/>
    <property type="match status" value="1"/>
</dbReference>
<dbReference type="Gene3D" id="3.10.28.10">
    <property type="entry name" value="Homing endonucleases"/>
    <property type="match status" value="1"/>
</dbReference>
<dbReference type="AlphaFoldDB" id="A0A1G2I296"/>
<dbReference type="EMBL" id="MHOS01000016">
    <property type="protein sequence ID" value="OGZ68883.1"/>
    <property type="molecule type" value="Genomic_DNA"/>
</dbReference>